<feature type="transmembrane region" description="Helical" evidence="1">
    <location>
        <begin position="41"/>
        <end position="66"/>
    </location>
</feature>
<evidence type="ECO:0000313" key="2">
    <source>
        <dbReference type="EMBL" id="GED98507.1"/>
    </source>
</evidence>
<feature type="transmembrane region" description="Helical" evidence="1">
    <location>
        <begin position="12"/>
        <end position="29"/>
    </location>
</feature>
<gene>
    <name evidence="2" type="ORF">nbrc107697_25460</name>
</gene>
<evidence type="ECO:0000256" key="1">
    <source>
        <dbReference type="SAM" id="Phobius"/>
    </source>
</evidence>
<dbReference type="RefSeq" id="WP_161927920.1">
    <property type="nucleotide sequence ID" value="NZ_BJOU01000002.1"/>
</dbReference>
<dbReference type="EMBL" id="BJOU01000002">
    <property type="protein sequence ID" value="GED98507.1"/>
    <property type="molecule type" value="Genomic_DNA"/>
</dbReference>
<organism evidence="2 3">
    <name type="scientific">Gordonia crocea</name>
    <dbReference type="NCBI Taxonomy" id="589162"/>
    <lineage>
        <taxon>Bacteria</taxon>
        <taxon>Bacillati</taxon>
        <taxon>Actinomycetota</taxon>
        <taxon>Actinomycetes</taxon>
        <taxon>Mycobacteriales</taxon>
        <taxon>Gordoniaceae</taxon>
        <taxon>Gordonia</taxon>
    </lineage>
</organism>
<dbReference type="OrthoDB" id="4382063at2"/>
<sequence>MRELSSDDLGLLLSVYAVLLLAFAANFHFSSKMVQRHRKAAIVFVVASFLGEAATVIALLLTWVALWSPRAWERIDNLLVFIPGSVAIACAVFLTFESVWARIRRITEVGFEKHLHHEELAQHASHRAH</sequence>
<feature type="transmembrane region" description="Helical" evidence="1">
    <location>
        <begin position="78"/>
        <end position="96"/>
    </location>
</feature>
<keyword evidence="1" id="KW-0472">Membrane</keyword>
<reference evidence="3" key="1">
    <citation type="submission" date="2019-06" db="EMBL/GenBank/DDBJ databases">
        <title>Gordonia isolated from sludge of a wastewater treatment plant.</title>
        <authorList>
            <person name="Tamura T."/>
            <person name="Aoyama K."/>
            <person name="Kang Y."/>
            <person name="Saito S."/>
            <person name="Akiyama N."/>
            <person name="Yazawa K."/>
            <person name="Gonoi T."/>
            <person name="Mikami Y."/>
        </authorList>
    </citation>
    <scope>NUCLEOTIDE SEQUENCE [LARGE SCALE GENOMIC DNA]</scope>
    <source>
        <strain evidence="3">NBRC 107697</strain>
    </source>
</reference>
<name>A0A7I9UZ99_9ACTN</name>
<keyword evidence="1" id="KW-0812">Transmembrane</keyword>
<dbReference type="Proteomes" id="UP000444980">
    <property type="component" value="Unassembled WGS sequence"/>
</dbReference>
<dbReference type="AlphaFoldDB" id="A0A7I9UZ99"/>
<keyword evidence="3" id="KW-1185">Reference proteome</keyword>
<keyword evidence="1" id="KW-1133">Transmembrane helix</keyword>
<comment type="caution">
    <text evidence="2">The sequence shown here is derived from an EMBL/GenBank/DDBJ whole genome shotgun (WGS) entry which is preliminary data.</text>
</comment>
<protein>
    <submittedName>
        <fullName evidence="2">Uncharacterized protein</fullName>
    </submittedName>
</protein>
<evidence type="ECO:0000313" key="3">
    <source>
        <dbReference type="Proteomes" id="UP000444980"/>
    </source>
</evidence>
<accession>A0A7I9UZ99</accession>
<proteinExistence type="predicted"/>